<evidence type="ECO:0000256" key="2">
    <source>
        <dbReference type="ARBA" id="ARBA00022441"/>
    </source>
</evidence>
<name>A0A0K0F5Z2_STRVS</name>
<dbReference type="PANTHER" id="PTHR46344:SF16">
    <property type="entry name" value="KELCH MOTIF FAMILY PROTEIN, EXPRESSED"/>
    <property type="match status" value="1"/>
</dbReference>
<dbReference type="InterPro" id="IPR011043">
    <property type="entry name" value="Gal_Oxase/kelch_b-propeller"/>
</dbReference>
<dbReference type="WBParaSite" id="SVE_0423500.1">
    <property type="protein sequence ID" value="SVE_0423500.1"/>
    <property type="gene ID" value="SVE_0423500"/>
</dbReference>
<dbReference type="CDD" id="cd21670">
    <property type="entry name" value="SMP_ESyt"/>
    <property type="match status" value="1"/>
</dbReference>
<evidence type="ECO:0000256" key="9">
    <source>
        <dbReference type="ARBA" id="ARBA00023055"/>
    </source>
</evidence>
<dbReference type="STRING" id="75913.A0A0K0F5Z2"/>
<dbReference type="Gene3D" id="2.120.10.80">
    <property type="entry name" value="Kelch-type beta propeller"/>
    <property type="match status" value="1"/>
</dbReference>
<evidence type="ECO:0000256" key="8">
    <source>
        <dbReference type="ARBA" id="ARBA00022989"/>
    </source>
</evidence>
<dbReference type="Pfam" id="PF01344">
    <property type="entry name" value="Kelch_1"/>
    <property type="match status" value="3"/>
</dbReference>
<feature type="domain" description="SMP-LTD" evidence="13">
    <location>
        <begin position="105"/>
        <end position="280"/>
    </location>
</feature>
<evidence type="ECO:0000256" key="11">
    <source>
        <dbReference type="ARBA" id="ARBA00023136"/>
    </source>
</evidence>
<feature type="transmembrane region" description="Helical" evidence="12">
    <location>
        <begin position="35"/>
        <end position="52"/>
    </location>
</feature>
<dbReference type="InterPro" id="IPR039010">
    <property type="entry name" value="Synaptotagmin_SMP"/>
</dbReference>
<dbReference type="AlphaFoldDB" id="A0A0K0F5Z2"/>
<evidence type="ECO:0000256" key="7">
    <source>
        <dbReference type="ARBA" id="ARBA00022837"/>
    </source>
</evidence>
<keyword evidence="7" id="KW-0106">Calcium</keyword>
<evidence type="ECO:0000259" key="13">
    <source>
        <dbReference type="PROSITE" id="PS51847"/>
    </source>
</evidence>
<comment type="subcellular location">
    <subcellularLocation>
        <location evidence="1">Membrane</location>
    </subcellularLocation>
</comment>
<evidence type="ECO:0000256" key="3">
    <source>
        <dbReference type="ARBA" id="ARBA00022448"/>
    </source>
</evidence>
<organism evidence="14 15">
    <name type="scientific">Strongyloides venezuelensis</name>
    <name type="common">Threadworm</name>
    <dbReference type="NCBI Taxonomy" id="75913"/>
    <lineage>
        <taxon>Eukaryota</taxon>
        <taxon>Metazoa</taxon>
        <taxon>Ecdysozoa</taxon>
        <taxon>Nematoda</taxon>
        <taxon>Chromadorea</taxon>
        <taxon>Rhabditida</taxon>
        <taxon>Tylenchina</taxon>
        <taxon>Panagrolaimomorpha</taxon>
        <taxon>Strongyloidoidea</taxon>
        <taxon>Strongyloididae</taxon>
        <taxon>Strongyloides</taxon>
    </lineage>
</organism>
<evidence type="ECO:0000256" key="1">
    <source>
        <dbReference type="ARBA" id="ARBA00004370"/>
    </source>
</evidence>
<keyword evidence="10" id="KW-0446">Lipid-binding</keyword>
<dbReference type="Proteomes" id="UP000035680">
    <property type="component" value="Unassembled WGS sequence"/>
</dbReference>
<dbReference type="PANTHER" id="PTHR46344">
    <property type="entry name" value="OS02G0202900 PROTEIN"/>
    <property type="match status" value="1"/>
</dbReference>
<dbReference type="GO" id="GO:0046872">
    <property type="term" value="F:metal ion binding"/>
    <property type="evidence" value="ECO:0007669"/>
    <property type="project" value="UniProtKB-KW"/>
</dbReference>
<proteinExistence type="predicted"/>
<dbReference type="SMART" id="SM00612">
    <property type="entry name" value="Kelch"/>
    <property type="match status" value="5"/>
</dbReference>
<evidence type="ECO:0000256" key="6">
    <source>
        <dbReference type="ARBA" id="ARBA00022737"/>
    </source>
</evidence>
<keyword evidence="6" id="KW-0677">Repeat</keyword>
<keyword evidence="3" id="KW-0813">Transport</keyword>
<reference evidence="14" key="1">
    <citation type="submission" date="2014-07" db="EMBL/GenBank/DDBJ databases">
        <authorList>
            <person name="Martin A.A"/>
            <person name="De Silva N."/>
        </authorList>
    </citation>
    <scope>NUCLEOTIDE SEQUENCE</scope>
</reference>
<dbReference type="GO" id="GO:0006869">
    <property type="term" value="P:lipid transport"/>
    <property type="evidence" value="ECO:0007669"/>
    <property type="project" value="UniProtKB-KW"/>
</dbReference>
<keyword evidence="9" id="KW-0445">Lipid transport</keyword>
<dbReference type="InterPro" id="IPR015915">
    <property type="entry name" value="Kelch-typ_b-propeller"/>
</dbReference>
<accession>A0A0K0F5Z2</accession>
<keyword evidence="11 12" id="KW-0472">Membrane</keyword>
<dbReference type="InterPro" id="IPR006652">
    <property type="entry name" value="Kelch_1"/>
</dbReference>
<evidence type="ECO:0000256" key="4">
    <source>
        <dbReference type="ARBA" id="ARBA00022692"/>
    </source>
</evidence>
<evidence type="ECO:0000256" key="5">
    <source>
        <dbReference type="ARBA" id="ARBA00022723"/>
    </source>
</evidence>
<feature type="transmembrane region" description="Helical" evidence="12">
    <location>
        <begin position="59"/>
        <end position="79"/>
    </location>
</feature>
<evidence type="ECO:0000313" key="15">
    <source>
        <dbReference type="WBParaSite" id="SVE_0423500.1"/>
    </source>
</evidence>
<evidence type="ECO:0000256" key="12">
    <source>
        <dbReference type="SAM" id="Phobius"/>
    </source>
</evidence>
<dbReference type="GO" id="GO:0008289">
    <property type="term" value="F:lipid binding"/>
    <property type="evidence" value="ECO:0007669"/>
    <property type="project" value="UniProtKB-KW"/>
</dbReference>
<dbReference type="InterPro" id="IPR031468">
    <property type="entry name" value="SMP_LBD"/>
</dbReference>
<dbReference type="Pfam" id="PF17047">
    <property type="entry name" value="SMP_LBD"/>
    <property type="match status" value="1"/>
</dbReference>
<evidence type="ECO:0000313" key="14">
    <source>
        <dbReference type="Proteomes" id="UP000035680"/>
    </source>
</evidence>
<dbReference type="SUPFAM" id="SSF50965">
    <property type="entry name" value="Galactose oxidase, central domain"/>
    <property type="match status" value="1"/>
</dbReference>
<evidence type="ECO:0000256" key="10">
    <source>
        <dbReference type="ARBA" id="ARBA00023121"/>
    </source>
</evidence>
<keyword evidence="14" id="KW-1185">Reference proteome</keyword>
<dbReference type="PROSITE" id="PS51847">
    <property type="entry name" value="SMP"/>
    <property type="match status" value="1"/>
</dbReference>
<keyword evidence="2" id="KW-0880">Kelch repeat</keyword>
<keyword evidence="8 12" id="KW-1133">Transmembrane helix</keyword>
<dbReference type="GO" id="GO:0016020">
    <property type="term" value="C:membrane"/>
    <property type="evidence" value="ECO:0007669"/>
    <property type="project" value="UniProtKB-SubCell"/>
</dbReference>
<sequence length="599" mass="68610">MVERDNISMEEKEYSRVVEKDITSLIMIKINNYPWTIWPMMFLSLVGFFRIFSPKWVSFNELTLVFLVAVMILLIFTWLESVLRNQESNKIDIRLLQSLITGNKKLKQICLGNEILRGFWPYVTEFAASIVKDKLEPKIQKHLPNILGKFSFDFIDLGTKSLQIFPTRCEVDAKNTDKMIIEMNVIYDGDGAIEVLIGKVLGGIEDISFRGKIQVILEPILLTPPFIGDIKLTFIEMPILNLKMTGLGKLPGVGDTIIGIINDLIKSNVVFPKKITVPIANEKSIRHSLIIKNIRNGIAEDMEITKPTALTTIGRVFLLGGETTDKKLSHNIYFDVNSSHYYNGPGMIRQRKKFNSIFYKDKIFALGGIYENKDHSYITGSVEVLELSKRRWKLLKTELHIPRHSFCCELINDSLYAIGGDNTEKYLDTVEIFDFEKQKWYYSVSMITSNTAFASCTLNNILYTIGGVNNSSLSFFDHREGKWLIGANMNDSRIYCTAHCSNNNIFVIGGYDEYYEPYKSKVEIYDIRGKKWRYGSSISTARACHSSIMIDNIIQVYGGQTHKDEILNSVEYYNIKKNTWVDGPKMTTPKTFFSIPKNY</sequence>
<keyword evidence="4 12" id="KW-0812">Transmembrane</keyword>
<keyword evidence="5" id="KW-0479">Metal-binding</keyword>
<reference evidence="15" key="2">
    <citation type="submission" date="2015-08" db="UniProtKB">
        <authorList>
            <consortium name="WormBaseParasite"/>
        </authorList>
    </citation>
    <scope>IDENTIFICATION</scope>
</reference>
<protein>
    <submittedName>
        <fullName evidence="15">SMP-LTD domain-containing protein</fullName>
    </submittedName>
</protein>